<proteinExistence type="predicted"/>
<dbReference type="Gene3D" id="3.90.1140.10">
    <property type="entry name" value="Cyclic phosphodiesterase"/>
    <property type="match status" value="1"/>
</dbReference>
<dbReference type="GO" id="GO:0016874">
    <property type="term" value="F:ligase activity"/>
    <property type="evidence" value="ECO:0007669"/>
    <property type="project" value="UniProtKB-KW"/>
</dbReference>
<dbReference type="PANTHER" id="PTHR36039">
    <property type="match status" value="1"/>
</dbReference>
<dbReference type="AlphaFoldDB" id="A0A285TSK3"/>
<organism evidence="1 2">
    <name type="scientific">Stappia indica</name>
    <dbReference type="NCBI Taxonomy" id="538381"/>
    <lineage>
        <taxon>Bacteria</taxon>
        <taxon>Pseudomonadati</taxon>
        <taxon>Pseudomonadota</taxon>
        <taxon>Alphaproteobacteria</taxon>
        <taxon>Hyphomicrobiales</taxon>
        <taxon>Stappiaceae</taxon>
        <taxon>Stappia</taxon>
    </lineage>
</organism>
<dbReference type="EMBL" id="OBML01000013">
    <property type="protein sequence ID" value="SOC24039.1"/>
    <property type="molecule type" value="Genomic_DNA"/>
</dbReference>
<gene>
    <name evidence="1" type="ORF">SAMN05421512_113140</name>
</gene>
<sequence>MPVAITLTVDEEGAGAVREMWTRLTEAGLESTARNFAYRPHVTLAVLNEDETDGRVEEFARAAARELGGQTPPLRLTLASLAVFPGHPAVLFAAPKPTRALLDLQAALCERAEAKGLGAHQTPHTRAEAFVPHVTLCEAVEDVGAALGALAGTEWPLRLSLSSLDVVRFHPATVLESVPLTG</sequence>
<dbReference type="Proteomes" id="UP000219331">
    <property type="component" value="Unassembled WGS sequence"/>
</dbReference>
<name>A0A285TSK3_9HYPH</name>
<keyword evidence="2" id="KW-1185">Reference proteome</keyword>
<evidence type="ECO:0000313" key="2">
    <source>
        <dbReference type="Proteomes" id="UP000219331"/>
    </source>
</evidence>
<dbReference type="RefSeq" id="WP_176522165.1">
    <property type="nucleotide sequence ID" value="NZ_OBML01000013.1"/>
</dbReference>
<dbReference type="Pfam" id="PF13563">
    <property type="entry name" value="2_5_RNA_ligase2"/>
    <property type="match status" value="1"/>
</dbReference>
<dbReference type="PANTHER" id="PTHR36039:SF2">
    <property type="entry name" value="RNA LIGASE_CYCLIC NUCLEOTIDE PHOSPHODIESTERASE FAMILY PROTEIN"/>
    <property type="match status" value="1"/>
</dbReference>
<dbReference type="InterPro" id="IPR009097">
    <property type="entry name" value="Cyclic_Pdiesterase"/>
</dbReference>
<dbReference type="STRING" id="538381.GCA_001696535_00620"/>
<keyword evidence="1" id="KW-0436">Ligase</keyword>
<accession>A0A285TSK3</accession>
<protein>
    <submittedName>
        <fullName evidence="1">2'-5' RNA ligase superfamily protein</fullName>
    </submittedName>
</protein>
<evidence type="ECO:0000313" key="1">
    <source>
        <dbReference type="EMBL" id="SOC24039.1"/>
    </source>
</evidence>
<reference evidence="1 2" key="1">
    <citation type="submission" date="2017-08" db="EMBL/GenBank/DDBJ databases">
        <authorList>
            <person name="de Groot N.N."/>
        </authorList>
    </citation>
    <scope>NUCLEOTIDE SEQUENCE [LARGE SCALE GENOMIC DNA]</scope>
    <source>
        <strain evidence="1 2">USBA 352</strain>
    </source>
</reference>
<dbReference type="SUPFAM" id="SSF55144">
    <property type="entry name" value="LigT-like"/>
    <property type="match status" value="1"/>
</dbReference>